<dbReference type="Proteomes" id="UP000253831">
    <property type="component" value="Unassembled WGS sequence"/>
</dbReference>
<dbReference type="Pfam" id="PF14307">
    <property type="entry name" value="Glyco_tran_WbsX"/>
    <property type="match status" value="1"/>
</dbReference>
<comment type="caution">
    <text evidence="1">The sequence shown here is derived from an EMBL/GenBank/DDBJ whole genome shotgun (WGS) entry which is preliminary data.</text>
</comment>
<name>A0A369XVM5_9PROT</name>
<dbReference type="EMBL" id="QPGA01000007">
    <property type="protein sequence ID" value="RDE51428.1"/>
    <property type="molecule type" value="Genomic_DNA"/>
</dbReference>
<reference evidence="1 2" key="1">
    <citation type="submission" date="2018-05" db="EMBL/GenBank/DDBJ databases">
        <title>Integrated omic analyses show evidence that a Ca. Accumulibacter phosphatis strain performs denitrification under micro-aerobic conditions.</title>
        <authorList>
            <person name="Camejo P.Y."/>
            <person name="Katherine M.D."/>
            <person name="Daniel N.R."/>
        </authorList>
    </citation>
    <scope>NUCLEOTIDE SEQUENCE [LARGE SCALE GENOMIC DNA]</scope>
    <source>
        <strain evidence="1">UW-LDO-IC</strain>
    </source>
</reference>
<evidence type="ECO:0000313" key="1">
    <source>
        <dbReference type="EMBL" id="RDE51428.1"/>
    </source>
</evidence>
<dbReference type="InterPro" id="IPR032719">
    <property type="entry name" value="WbsX"/>
</dbReference>
<dbReference type="PANTHER" id="PTHR41244:SF1">
    <property type="entry name" value="GLYCOSYLTRANSFERASE"/>
    <property type="match status" value="1"/>
</dbReference>
<dbReference type="AlphaFoldDB" id="A0A369XVM5"/>
<organism evidence="1 2">
    <name type="scientific">Candidatus Accumulibacter meliphilus</name>
    <dbReference type="NCBI Taxonomy" id="2211374"/>
    <lineage>
        <taxon>Bacteria</taxon>
        <taxon>Pseudomonadati</taxon>
        <taxon>Pseudomonadota</taxon>
        <taxon>Betaproteobacteria</taxon>
        <taxon>Candidatus Accumulibacter</taxon>
    </lineage>
</organism>
<evidence type="ECO:0000313" key="2">
    <source>
        <dbReference type="Proteomes" id="UP000253831"/>
    </source>
</evidence>
<dbReference type="CDD" id="cd11579">
    <property type="entry name" value="Glyco_tran_WbsX"/>
    <property type="match status" value="1"/>
</dbReference>
<proteinExistence type="predicted"/>
<protein>
    <recommendedName>
        <fullName evidence="3">Glycosyl hydrolase</fullName>
    </recommendedName>
</protein>
<accession>A0A369XVM5</accession>
<dbReference type="PANTHER" id="PTHR41244">
    <property type="entry name" value="RHAMNAN SYNTHESIS F"/>
    <property type="match status" value="1"/>
</dbReference>
<sequence length="426" mass="49698">MHISDQGEISAERSDTAHSIRVIAFFLPQFHPIPENDAWWGKGFTEWTNVTKATALFAGHYQPHLPSDLGYYDLRLKETRHQQIALARKYGIGGFCYHYYWFSGKRLLNRPVDEMLADSDSHMPFCLCWANENWTRRWDAAEHEILIAQRYLPEDDLNFIRDLSPFLMDSRYLRIDGAPILVVYRPQHLRDAKTTVRIWRDYCHAIGIGEIHLCAALTHGNTDYAQFGFDSGVEFPPHNLTVGSHDDRVAFHKPFQGHTFFFHEIADAYLNRNYQSANVFRCVFPSWDNTARTENRALIVLNGTPTNYEYWLSEAIRRTTGDFPGEKRLVFINAWNEWAEGCHLEPDRKHALGFLEATRRAISGQSRLTSFLDVTIPDDNASKHPSFLLDLAILVKHHLYRYKRSVHLLLDRMPRARRAIRRLLRR</sequence>
<gene>
    <name evidence="1" type="ORF">DVS81_05730</name>
</gene>
<evidence type="ECO:0008006" key="3">
    <source>
        <dbReference type="Google" id="ProtNLM"/>
    </source>
</evidence>
<dbReference type="Gene3D" id="3.20.20.80">
    <property type="entry name" value="Glycosidases"/>
    <property type="match status" value="1"/>
</dbReference>